<evidence type="ECO:0000256" key="13">
    <source>
        <dbReference type="SAM" id="Phobius"/>
    </source>
</evidence>
<dbReference type="PRINTS" id="PR01084">
    <property type="entry name" value="NAHEXCHNGR"/>
</dbReference>
<evidence type="ECO:0000313" key="15">
    <source>
        <dbReference type="EMBL" id="SPD02680.1"/>
    </source>
</evidence>
<accession>A0A2N9GTL3</accession>
<feature type="transmembrane region" description="Helical" evidence="13">
    <location>
        <begin position="245"/>
        <end position="270"/>
    </location>
</feature>
<dbReference type="GO" id="GO:0015385">
    <property type="term" value="F:sodium:proton antiporter activity"/>
    <property type="evidence" value="ECO:0007669"/>
    <property type="project" value="InterPro"/>
</dbReference>
<dbReference type="Pfam" id="PF00999">
    <property type="entry name" value="Na_H_Exchanger"/>
    <property type="match status" value="1"/>
</dbReference>
<feature type="transmembrane region" description="Helical" evidence="13">
    <location>
        <begin position="370"/>
        <end position="389"/>
    </location>
</feature>
<evidence type="ECO:0000256" key="3">
    <source>
        <dbReference type="ARBA" id="ARBA00022538"/>
    </source>
</evidence>
<dbReference type="GO" id="GO:0051453">
    <property type="term" value="P:regulation of intracellular pH"/>
    <property type="evidence" value="ECO:0007669"/>
    <property type="project" value="TreeGrafter"/>
</dbReference>
<evidence type="ECO:0000256" key="10">
    <source>
        <dbReference type="ARBA" id="ARBA00023201"/>
    </source>
</evidence>
<reference evidence="15" key="1">
    <citation type="submission" date="2018-02" db="EMBL/GenBank/DDBJ databases">
        <authorList>
            <person name="Cohen D.B."/>
            <person name="Kent A.D."/>
        </authorList>
    </citation>
    <scope>NUCLEOTIDE SEQUENCE</scope>
</reference>
<dbReference type="GO" id="GO:0003677">
    <property type="term" value="F:DNA binding"/>
    <property type="evidence" value="ECO:0007669"/>
    <property type="project" value="InterPro"/>
</dbReference>
<sequence>MGISMISDLVRLGVRTGPDDTSVDSITLFVLLLTACIVIGHLLEKNRLLTVSITALAIGLCTGIVLLLTTKGKSSHIFIFSEDLFFIYLLPPIIFNAGFQVKKKQFFRNFMTIILFGAIGSLISFAVISLGSIQLFKKLDIGTLEIGDYLALGAIFSATDSVCTLQVLNQEETPLLYSLVFGEGVLNDATSVHNAGGSSESLSPFVCTGLFVHMHVGLLSAYIIKKLYFGSHSTDREVALMMLMAYLSYITAELFYLSGILTVFFCGIVMSHYTWHNVTENSRVTTKHAFATLSFVSEIFIFLYVGMDALDMEKWTVVSNSPGTSIGVSSMLLALVLIGRAAFVFPLSFISNLTKKSPSDKIEFKQQVTIWWAGLMRGAVSVALAYNQFTRSGHTQLRGNAIMITSTITVVLFTTVVGGLLTKPIVRLLLPQQKNSGSLMSTELSSPKSLILPLLTNGNGHHSEPDMGANNILRPTSLRMLLTTPSHTVHHYWRKFDNAFMRPVFGGRGFVPYAPGSTEGIVHIVVSPTKTPLLFFLGEFSGETKHGFFDPISQTFTITHLQELECQAECLASRFGWLLILSRSTSSLFFFNPITRQRINLPYRNRFINAATFSAPPNSPGCTVFAIETSSFITQFHIDTFVMGGLGWTSHEYSFSTNKFSNVVQAVCSNGVLHCVDSRGRIGTFDVKFGTWRIIPSHKFDRVCTPYLVEFKGKIFAAKKGASGVIEKIYKLKLRSGVATWEEEELGDVSLFLGPFGSCGLWALDGRMNKKLFVSDYGPKSKCVIYNVDGRDYKKAKTFSVNSFSWCYTPVWIESTLPKSATLLRLMIRCGWVPDRRRLAEMDDSEYGVGHCWLKQVGVGARSASPRRDQDSITRWIWIWVSKAAVCGGFRL</sequence>
<dbReference type="GO" id="GO:0015386">
    <property type="term" value="F:potassium:proton antiporter activity"/>
    <property type="evidence" value="ECO:0007669"/>
    <property type="project" value="TreeGrafter"/>
</dbReference>
<keyword evidence="9 13" id="KW-0472">Membrane</keyword>
<dbReference type="InterPro" id="IPR004709">
    <property type="entry name" value="NaH_exchanger"/>
</dbReference>
<evidence type="ECO:0000256" key="11">
    <source>
        <dbReference type="ARBA" id="ARBA00047524"/>
    </source>
</evidence>
<dbReference type="GO" id="GO:0098719">
    <property type="term" value="P:sodium ion import across plasma membrane"/>
    <property type="evidence" value="ECO:0007669"/>
    <property type="project" value="TreeGrafter"/>
</dbReference>
<feature type="transmembrane region" description="Helical" evidence="13">
    <location>
        <begin position="110"/>
        <end position="133"/>
    </location>
</feature>
<evidence type="ECO:0000256" key="6">
    <source>
        <dbReference type="ARBA" id="ARBA00022989"/>
    </source>
</evidence>
<name>A0A2N9GTL3_FAGSY</name>
<comment type="subcellular location">
    <subcellularLocation>
        <location evidence="1">Membrane</location>
        <topology evidence="1">Multi-pass membrane protein</topology>
    </subcellularLocation>
</comment>
<evidence type="ECO:0000256" key="1">
    <source>
        <dbReference type="ARBA" id="ARBA00004141"/>
    </source>
</evidence>
<dbReference type="PANTHER" id="PTHR10110:SF193">
    <property type="entry name" value="SODIUM_HYDROGEN EXCHANGER"/>
    <property type="match status" value="1"/>
</dbReference>
<evidence type="ECO:0000256" key="9">
    <source>
        <dbReference type="ARBA" id="ARBA00023136"/>
    </source>
</evidence>
<keyword evidence="3" id="KW-0633">Potassium transport</keyword>
<dbReference type="AlphaFoldDB" id="A0A2N9GTL3"/>
<feature type="transmembrane region" description="Helical" evidence="13">
    <location>
        <begin position="25"/>
        <end position="43"/>
    </location>
</feature>
<dbReference type="InterPro" id="IPR005174">
    <property type="entry name" value="KIB1-4_b-propeller"/>
</dbReference>
<dbReference type="InterPro" id="IPR018422">
    <property type="entry name" value="Cation/H_exchanger_CPA1"/>
</dbReference>
<keyword evidence="8" id="KW-0406">Ion transport</keyword>
<evidence type="ECO:0000256" key="12">
    <source>
        <dbReference type="ARBA" id="ARBA00047912"/>
    </source>
</evidence>
<feature type="transmembrane region" description="Helical" evidence="13">
    <location>
        <begin position="75"/>
        <end position="98"/>
    </location>
</feature>
<dbReference type="Gene3D" id="6.10.140.1330">
    <property type="match status" value="1"/>
</dbReference>
<keyword evidence="10" id="KW-0739">Sodium transport</keyword>
<feature type="transmembrane region" description="Helical" evidence="13">
    <location>
        <begin position="401"/>
        <end position="421"/>
    </location>
</feature>
<comment type="catalytic activity">
    <reaction evidence="12">
        <text>K(+)(in) + H(+)(out) = K(+)(out) + H(+)(in)</text>
        <dbReference type="Rhea" id="RHEA:29467"/>
        <dbReference type="ChEBI" id="CHEBI:15378"/>
        <dbReference type="ChEBI" id="CHEBI:29103"/>
    </reaction>
</comment>
<organism evidence="15">
    <name type="scientific">Fagus sylvatica</name>
    <name type="common">Beechnut</name>
    <dbReference type="NCBI Taxonomy" id="28930"/>
    <lineage>
        <taxon>Eukaryota</taxon>
        <taxon>Viridiplantae</taxon>
        <taxon>Streptophyta</taxon>
        <taxon>Embryophyta</taxon>
        <taxon>Tracheophyta</taxon>
        <taxon>Spermatophyta</taxon>
        <taxon>Magnoliopsida</taxon>
        <taxon>eudicotyledons</taxon>
        <taxon>Gunneridae</taxon>
        <taxon>Pentapetalae</taxon>
        <taxon>rosids</taxon>
        <taxon>fabids</taxon>
        <taxon>Fagales</taxon>
        <taxon>Fagaceae</taxon>
        <taxon>Fagus</taxon>
    </lineage>
</organism>
<dbReference type="GO" id="GO:0005886">
    <property type="term" value="C:plasma membrane"/>
    <property type="evidence" value="ECO:0007669"/>
    <property type="project" value="TreeGrafter"/>
</dbReference>
<evidence type="ECO:0000256" key="7">
    <source>
        <dbReference type="ARBA" id="ARBA00023053"/>
    </source>
</evidence>
<dbReference type="PROSITE" id="PS50864">
    <property type="entry name" value="SAND"/>
    <property type="match status" value="1"/>
</dbReference>
<keyword evidence="7" id="KW-0915">Sodium</keyword>
<evidence type="ECO:0000256" key="2">
    <source>
        <dbReference type="ARBA" id="ARBA00022448"/>
    </source>
</evidence>
<feature type="transmembrane region" description="Helical" evidence="13">
    <location>
        <begin position="48"/>
        <end position="69"/>
    </location>
</feature>
<dbReference type="EMBL" id="OIVN01002335">
    <property type="protein sequence ID" value="SPD02680.1"/>
    <property type="molecule type" value="Genomic_DNA"/>
</dbReference>
<gene>
    <name evidence="15" type="ORF">FSB_LOCUS30562</name>
</gene>
<feature type="domain" description="SAND" evidence="14">
    <location>
        <begin position="758"/>
        <end position="834"/>
    </location>
</feature>
<evidence type="ECO:0000256" key="5">
    <source>
        <dbReference type="ARBA" id="ARBA00022958"/>
    </source>
</evidence>
<proteinExistence type="predicted"/>
<evidence type="ECO:0000259" key="14">
    <source>
        <dbReference type="PROSITE" id="PS50864"/>
    </source>
</evidence>
<keyword evidence="4 13" id="KW-0812">Transmembrane</keyword>
<dbReference type="InterPro" id="IPR000770">
    <property type="entry name" value="SAND_dom"/>
</dbReference>
<feature type="transmembrane region" description="Helical" evidence="13">
    <location>
        <begin position="331"/>
        <end position="350"/>
    </location>
</feature>
<evidence type="ECO:0000256" key="8">
    <source>
        <dbReference type="ARBA" id="ARBA00023065"/>
    </source>
</evidence>
<dbReference type="Pfam" id="PF03478">
    <property type="entry name" value="Beta-prop_KIB1-4"/>
    <property type="match status" value="1"/>
</dbReference>
<evidence type="ECO:0000256" key="4">
    <source>
        <dbReference type="ARBA" id="ARBA00022692"/>
    </source>
</evidence>
<feature type="transmembrane region" description="Helical" evidence="13">
    <location>
        <begin position="290"/>
        <end position="310"/>
    </location>
</feature>
<keyword evidence="6 13" id="KW-1133">Transmembrane helix</keyword>
<feature type="transmembrane region" description="Helical" evidence="13">
    <location>
        <begin position="202"/>
        <end position="224"/>
    </location>
</feature>
<dbReference type="PANTHER" id="PTHR10110">
    <property type="entry name" value="SODIUM/HYDROGEN EXCHANGER"/>
    <property type="match status" value="1"/>
</dbReference>
<comment type="catalytic activity">
    <reaction evidence="11">
        <text>Na(+)(in) + H(+)(out) = Na(+)(out) + H(+)(in)</text>
        <dbReference type="Rhea" id="RHEA:29419"/>
        <dbReference type="ChEBI" id="CHEBI:15378"/>
        <dbReference type="ChEBI" id="CHEBI:29101"/>
    </reaction>
</comment>
<keyword evidence="2" id="KW-0813">Transport</keyword>
<keyword evidence="5" id="KW-0630">Potassium</keyword>
<dbReference type="InterPro" id="IPR006153">
    <property type="entry name" value="Cation/H_exchanger_TM"/>
</dbReference>
<protein>
    <recommendedName>
        <fullName evidence="14">SAND domain-containing protein</fullName>
    </recommendedName>
</protein>